<comment type="caution">
    <text evidence="3">The sequence shown here is derived from an EMBL/GenBank/DDBJ whole genome shotgun (WGS) entry which is preliminary data.</text>
</comment>
<gene>
    <name evidence="3" type="ORF">CSKR_106795</name>
</gene>
<dbReference type="Pfam" id="PF02585">
    <property type="entry name" value="PIG-L"/>
    <property type="match status" value="1"/>
</dbReference>
<dbReference type="OrthoDB" id="440160at2759"/>
<evidence type="ECO:0000313" key="4">
    <source>
        <dbReference type="Proteomes" id="UP000286415"/>
    </source>
</evidence>
<dbReference type="InParanoid" id="A0A3R7C9A1"/>
<dbReference type="GO" id="GO:0006506">
    <property type="term" value="P:GPI anchor biosynthetic process"/>
    <property type="evidence" value="ECO:0007669"/>
    <property type="project" value="UniProtKB-UniPathway"/>
</dbReference>
<evidence type="ECO:0000256" key="2">
    <source>
        <dbReference type="ARBA" id="ARBA00012176"/>
    </source>
</evidence>
<proteinExistence type="inferred from homology"/>
<evidence type="ECO:0000313" key="3">
    <source>
        <dbReference type="EMBL" id="KAG5447759.1"/>
    </source>
</evidence>
<dbReference type="UniPathway" id="UPA00196"/>
<reference evidence="3 4" key="1">
    <citation type="journal article" date="2018" name="Biotechnol. Adv.">
        <title>Improved genomic resources and new bioinformatic workflow for the carcinogenic parasite Clonorchis sinensis: Biotechnological implications.</title>
        <authorList>
            <person name="Wang D."/>
            <person name="Korhonen P.K."/>
            <person name="Gasser R.B."/>
            <person name="Young N.D."/>
        </authorList>
    </citation>
    <scope>NUCLEOTIDE SEQUENCE [LARGE SCALE GENOMIC DNA]</scope>
    <source>
        <strain evidence="3">Cs-k2</strain>
    </source>
</reference>
<dbReference type="EMBL" id="NIRI02000042">
    <property type="protein sequence ID" value="KAG5447759.1"/>
    <property type="molecule type" value="Genomic_DNA"/>
</dbReference>
<accession>A0A3R7C9A1</accession>
<dbReference type="Proteomes" id="UP000286415">
    <property type="component" value="Unassembled WGS sequence"/>
</dbReference>
<dbReference type="FunCoup" id="A0A3R7C9A1">
    <property type="interactions" value="966"/>
</dbReference>
<dbReference type="InterPro" id="IPR024078">
    <property type="entry name" value="LmbE-like_dom_sf"/>
</dbReference>
<dbReference type="PANTHER" id="PTHR12993">
    <property type="entry name" value="N-ACETYLGLUCOSAMINYL-PHOSPHATIDYLINOSITOL DE-N-ACETYLASE-RELATED"/>
    <property type="match status" value="1"/>
</dbReference>
<organism evidence="3 4">
    <name type="scientific">Clonorchis sinensis</name>
    <name type="common">Chinese liver fluke</name>
    <dbReference type="NCBI Taxonomy" id="79923"/>
    <lineage>
        <taxon>Eukaryota</taxon>
        <taxon>Metazoa</taxon>
        <taxon>Spiralia</taxon>
        <taxon>Lophotrochozoa</taxon>
        <taxon>Platyhelminthes</taxon>
        <taxon>Trematoda</taxon>
        <taxon>Digenea</taxon>
        <taxon>Opisthorchiida</taxon>
        <taxon>Opisthorchiata</taxon>
        <taxon>Opisthorchiidae</taxon>
        <taxon>Clonorchis</taxon>
    </lineage>
</organism>
<dbReference type="GO" id="GO:0000225">
    <property type="term" value="F:N-acetylglucosaminylphosphatidylinositol deacetylase activity"/>
    <property type="evidence" value="ECO:0007669"/>
    <property type="project" value="UniProtKB-EC"/>
</dbReference>
<dbReference type="PANTHER" id="PTHR12993:SF11">
    <property type="entry name" value="N-ACETYLGLUCOSAMINYL-PHOSPHATIDYLINOSITOL DE-N-ACETYLASE"/>
    <property type="match status" value="1"/>
</dbReference>
<dbReference type="SUPFAM" id="SSF102588">
    <property type="entry name" value="LmbE-like"/>
    <property type="match status" value="1"/>
</dbReference>
<dbReference type="GO" id="GO:0005783">
    <property type="term" value="C:endoplasmic reticulum"/>
    <property type="evidence" value="ECO:0007669"/>
    <property type="project" value="TreeGrafter"/>
</dbReference>
<evidence type="ECO:0000256" key="1">
    <source>
        <dbReference type="ARBA" id="ARBA00006066"/>
    </source>
</evidence>
<comment type="similarity">
    <text evidence="1">Belongs to the PIGL family.</text>
</comment>
<name>A0A3R7C9A1_CLOSI</name>
<dbReference type="InterPro" id="IPR003737">
    <property type="entry name" value="GlcNAc_PI_deacetylase-related"/>
</dbReference>
<dbReference type="Gene3D" id="3.40.50.10320">
    <property type="entry name" value="LmbE-like"/>
    <property type="match status" value="1"/>
</dbReference>
<protein>
    <recommendedName>
        <fullName evidence="2">N-acetylglucosaminylphosphatidylinositol deacetylase</fullName>
        <ecNumber evidence="2">3.5.1.89</ecNumber>
    </recommendedName>
</protein>
<dbReference type="STRING" id="79923.A0A3R7C9A1"/>
<sequence length="242" mass="28010">MLFWISLILFTCLLLHVWTWWLQSRRATKNHIKGPVLLVTAHPDDETMFFSPTLLWLKKANVPVDLLCFSAGNYEGLGAIRANELRQAVKCFGIRNLRLLDSPTIFPDSPSVEWCPKSILEEVERTCERWGSRTIITFDEYGVSSHPNHCAISSALRTLTHDRLPARLCLQSVHVFRKYCWIIDTLSTALSQPGNCLIFYVPLSLLATAYTTMCVHRSQLVWYRWFYILFSVYMYKNTLVKA</sequence>
<reference evidence="3 4" key="2">
    <citation type="journal article" date="2021" name="Genomics">
        <title>High-quality reference genome for Clonorchis sinensis.</title>
        <authorList>
            <person name="Young N.D."/>
            <person name="Stroehlein A.J."/>
            <person name="Kinkar L."/>
            <person name="Wang T."/>
            <person name="Sohn W.M."/>
            <person name="Chang B.C.H."/>
            <person name="Kaur P."/>
            <person name="Weisz D."/>
            <person name="Dudchenko O."/>
            <person name="Aiden E.L."/>
            <person name="Korhonen P.K."/>
            <person name="Gasser R.B."/>
        </authorList>
    </citation>
    <scope>NUCLEOTIDE SEQUENCE [LARGE SCALE GENOMIC DNA]</scope>
    <source>
        <strain evidence="3">Cs-k2</strain>
    </source>
</reference>
<keyword evidence="4" id="KW-1185">Reference proteome</keyword>
<dbReference type="GO" id="GO:0016020">
    <property type="term" value="C:membrane"/>
    <property type="evidence" value="ECO:0007669"/>
    <property type="project" value="GOC"/>
</dbReference>
<dbReference type="EC" id="3.5.1.89" evidence="2"/>
<dbReference type="AlphaFoldDB" id="A0A3R7C9A1"/>